<comment type="caution">
    <text evidence="1">The sequence shown here is derived from an EMBL/GenBank/DDBJ whole genome shotgun (WGS) entry which is preliminary data.</text>
</comment>
<protein>
    <submittedName>
        <fullName evidence="1">Uncharacterized protein</fullName>
    </submittedName>
</protein>
<accession>A0A7J7JB21</accession>
<dbReference type="Proteomes" id="UP000593567">
    <property type="component" value="Unassembled WGS sequence"/>
</dbReference>
<organism evidence="1 2">
    <name type="scientific">Bugula neritina</name>
    <name type="common">Brown bryozoan</name>
    <name type="synonym">Sertularia neritina</name>
    <dbReference type="NCBI Taxonomy" id="10212"/>
    <lineage>
        <taxon>Eukaryota</taxon>
        <taxon>Metazoa</taxon>
        <taxon>Spiralia</taxon>
        <taxon>Lophotrochozoa</taxon>
        <taxon>Bryozoa</taxon>
        <taxon>Gymnolaemata</taxon>
        <taxon>Cheilostomatida</taxon>
        <taxon>Flustrina</taxon>
        <taxon>Buguloidea</taxon>
        <taxon>Bugulidae</taxon>
        <taxon>Bugula</taxon>
    </lineage>
</organism>
<evidence type="ECO:0000313" key="1">
    <source>
        <dbReference type="EMBL" id="KAF6022831.1"/>
    </source>
</evidence>
<dbReference type="AlphaFoldDB" id="A0A7J7JB21"/>
<reference evidence="1" key="1">
    <citation type="submission" date="2020-06" db="EMBL/GenBank/DDBJ databases">
        <title>Draft genome of Bugula neritina, a colonial animal packing powerful symbionts and potential medicines.</title>
        <authorList>
            <person name="Rayko M."/>
        </authorList>
    </citation>
    <scope>NUCLEOTIDE SEQUENCE [LARGE SCALE GENOMIC DNA]</scope>
    <source>
        <strain evidence="1">Kwan_BN1</strain>
    </source>
</reference>
<dbReference type="EMBL" id="VXIV02002800">
    <property type="protein sequence ID" value="KAF6022831.1"/>
    <property type="molecule type" value="Genomic_DNA"/>
</dbReference>
<evidence type="ECO:0000313" key="2">
    <source>
        <dbReference type="Proteomes" id="UP000593567"/>
    </source>
</evidence>
<gene>
    <name evidence="1" type="ORF">EB796_018865</name>
</gene>
<name>A0A7J7JB21_BUGNE</name>
<keyword evidence="2" id="KW-1185">Reference proteome</keyword>
<proteinExistence type="predicted"/>
<sequence>MTVCNSVVSSLSYSDDIAISGSNALLSSTTACNGVKLSPNTATQVTLHSAVKGHQDDKTFCLTLSYDNDAMADDMDMYLTFYHSSQVVFSLKLSANEIVIEVACDASSPSHGIEVNPYMASWFQVCLGFTDSQLHIVTPQETQPSVYDLPCEKLVGAGALTIALESSAKLYPGYYLLLSDINVFKGFPLTEMLNCDFADRYTGGMLFRWRDREIPSSDYDFIVSSRPNPRGD</sequence>